<proteinExistence type="predicted"/>
<dbReference type="PANTHER" id="PTHR30383:SF5">
    <property type="entry name" value="SGNH HYDROLASE-TYPE ESTERASE DOMAIN-CONTAINING PROTEIN"/>
    <property type="match status" value="1"/>
</dbReference>
<dbReference type="RefSeq" id="WP_146593616.1">
    <property type="nucleotide sequence ID" value="NZ_SJPT01000002.1"/>
</dbReference>
<dbReference type="Proteomes" id="UP000316304">
    <property type="component" value="Unassembled WGS sequence"/>
</dbReference>
<dbReference type="AlphaFoldDB" id="A0A5C6CK98"/>
<evidence type="ECO:0000313" key="4">
    <source>
        <dbReference type="Proteomes" id="UP000316304"/>
    </source>
</evidence>
<dbReference type="InterPro" id="IPR013830">
    <property type="entry name" value="SGNH_hydro"/>
</dbReference>
<evidence type="ECO:0000256" key="1">
    <source>
        <dbReference type="SAM" id="SignalP"/>
    </source>
</evidence>
<dbReference type="OrthoDB" id="212651at2"/>
<keyword evidence="1" id="KW-0732">Signal</keyword>
<name>A0A5C6CK98_9BACT</name>
<dbReference type="InterPro" id="IPR036514">
    <property type="entry name" value="SGNH_hydro_sf"/>
</dbReference>
<accession>A0A5C6CK98</accession>
<keyword evidence="4" id="KW-1185">Reference proteome</keyword>
<dbReference type="Gene3D" id="3.40.50.1110">
    <property type="entry name" value="SGNH hydrolase"/>
    <property type="match status" value="1"/>
</dbReference>
<organism evidence="3 4">
    <name type="scientific">Novipirellula galeiformis</name>
    <dbReference type="NCBI Taxonomy" id="2528004"/>
    <lineage>
        <taxon>Bacteria</taxon>
        <taxon>Pseudomonadati</taxon>
        <taxon>Planctomycetota</taxon>
        <taxon>Planctomycetia</taxon>
        <taxon>Pirellulales</taxon>
        <taxon>Pirellulaceae</taxon>
        <taxon>Novipirellula</taxon>
    </lineage>
</organism>
<evidence type="ECO:0000259" key="2">
    <source>
        <dbReference type="Pfam" id="PF13472"/>
    </source>
</evidence>
<dbReference type="EMBL" id="SJPT01000002">
    <property type="protein sequence ID" value="TWU24878.1"/>
    <property type="molecule type" value="Genomic_DNA"/>
</dbReference>
<dbReference type="CDD" id="cd00229">
    <property type="entry name" value="SGNH_hydrolase"/>
    <property type="match status" value="1"/>
</dbReference>
<dbReference type="GO" id="GO:0004622">
    <property type="term" value="F:phosphatidylcholine lysophospholipase activity"/>
    <property type="evidence" value="ECO:0007669"/>
    <property type="project" value="TreeGrafter"/>
</dbReference>
<evidence type="ECO:0000313" key="3">
    <source>
        <dbReference type="EMBL" id="TWU24878.1"/>
    </source>
</evidence>
<gene>
    <name evidence="3" type="ORF">Pla52o_11740</name>
</gene>
<feature type="signal peptide" evidence="1">
    <location>
        <begin position="1"/>
        <end position="34"/>
    </location>
</feature>
<reference evidence="3 4" key="1">
    <citation type="submission" date="2019-02" db="EMBL/GenBank/DDBJ databases">
        <title>Deep-cultivation of Planctomycetes and their phenomic and genomic characterization uncovers novel biology.</title>
        <authorList>
            <person name="Wiegand S."/>
            <person name="Jogler M."/>
            <person name="Boedeker C."/>
            <person name="Pinto D."/>
            <person name="Vollmers J."/>
            <person name="Rivas-Marin E."/>
            <person name="Kohn T."/>
            <person name="Peeters S.H."/>
            <person name="Heuer A."/>
            <person name="Rast P."/>
            <person name="Oberbeckmann S."/>
            <person name="Bunk B."/>
            <person name="Jeske O."/>
            <person name="Meyerdierks A."/>
            <person name="Storesund J.E."/>
            <person name="Kallscheuer N."/>
            <person name="Luecker S."/>
            <person name="Lage O.M."/>
            <person name="Pohl T."/>
            <person name="Merkel B.J."/>
            <person name="Hornburger P."/>
            <person name="Mueller R.-W."/>
            <person name="Bruemmer F."/>
            <person name="Labrenz M."/>
            <person name="Spormann A.M."/>
            <person name="Op Den Camp H."/>
            <person name="Overmann J."/>
            <person name="Amann R."/>
            <person name="Jetten M.S.M."/>
            <person name="Mascher T."/>
            <person name="Medema M.H."/>
            <person name="Devos D.P."/>
            <person name="Kaster A.-K."/>
            <person name="Ovreas L."/>
            <person name="Rohde M."/>
            <person name="Galperin M.Y."/>
            <person name="Jogler C."/>
        </authorList>
    </citation>
    <scope>NUCLEOTIDE SEQUENCE [LARGE SCALE GENOMIC DNA]</scope>
    <source>
        <strain evidence="3 4">Pla52o</strain>
    </source>
</reference>
<keyword evidence="3" id="KW-0378">Hydrolase</keyword>
<comment type="caution">
    <text evidence="3">The sequence shown here is derived from an EMBL/GenBank/DDBJ whole genome shotgun (WGS) entry which is preliminary data.</text>
</comment>
<feature type="domain" description="SGNH hydrolase-type esterase" evidence="2">
    <location>
        <begin position="44"/>
        <end position="194"/>
    </location>
</feature>
<protein>
    <submittedName>
        <fullName evidence="3">GDSL-like Lipase/Acylhydrolase</fullName>
    </submittedName>
</protein>
<sequence precursor="true">MICRLLVTRCHFSRLLTLFAAIVIAAGLSLPAQAEHEGKLQILLLGDSTTEGGIPRLIKPTAPQLEQVIEQLLAAEGDLPPTHVINNGLSGDTIDRFVESGRYAGEVAGLAGIDYVFVRYGINDYGRCKNFATDFPRDYYGLIARLRKDHPHAKIVLMTVIPYQNAAIGEAINMRIREVAEQEQLPLFDIYPLYDQVLKSTGHNSLNYRRYPIENVPEKFHAFVAPYVHDGRVVVLDNELDGILGHLPRWYGDRHPNLAGYNVIAAETAKYLAEDLRKRKTD</sequence>
<feature type="chain" id="PRO_5022679656" evidence="1">
    <location>
        <begin position="35"/>
        <end position="282"/>
    </location>
</feature>
<dbReference type="InterPro" id="IPR051532">
    <property type="entry name" value="Ester_Hydrolysis_Enzymes"/>
</dbReference>
<dbReference type="SUPFAM" id="SSF52266">
    <property type="entry name" value="SGNH hydrolase"/>
    <property type="match status" value="1"/>
</dbReference>
<dbReference type="Pfam" id="PF13472">
    <property type="entry name" value="Lipase_GDSL_2"/>
    <property type="match status" value="1"/>
</dbReference>
<dbReference type="PANTHER" id="PTHR30383">
    <property type="entry name" value="THIOESTERASE 1/PROTEASE 1/LYSOPHOSPHOLIPASE L1"/>
    <property type="match status" value="1"/>
</dbReference>